<dbReference type="PROSITE" id="PS01063">
    <property type="entry name" value="SIGMA70_ECF"/>
    <property type="match status" value="1"/>
</dbReference>
<dbReference type="InterPro" id="IPR013249">
    <property type="entry name" value="RNA_pol_sigma70_r4_t2"/>
</dbReference>
<evidence type="ECO:0000256" key="6">
    <source>
        <dbReference type="RuleBase" id="RU000716"/>
    </source>
</evidence>
<dbReference type="Gene3D" id="1.10.10.10">
    <property type="entry name" value="Winged helix-like DNA-binding domain superfamily/Winged helix DNA-binding domain"/>
    <property type="match status" value="1"/>
</dbReference>
<evidence type="ECO:0000259" key="7">
    <source>
        <dbReference type="Pfam" id="PF04542"/>
    </source>
</evidence>
<comment type="similarity">
    <text evidence="1 6">Belongs to the sigma-70 factor family. ECF subfamily.</text>
</comment>
<keyword evidence="10" id="KW-1185">Reference proteome</keyword>
<feature type="domain" description="RNA polymerase sigma-70 region 2" evidence="7">
    <location>
        <begin position="22"/>
        <end position="89"/>
    </location>
</feature>
<reference evidence="9 10" key="1">
    <citation type="submission" date="2016-04" db="EMBL/GenBank/DDBJ databases">
        <authorList>
            <person name="Evans L.H."/>
            <person name="Alamgir A."/>
            <person name="Owens N."/>
            <person name="Weber N.D."/>
            <person name="Virtaneva K."/>
            <person name="Barbian K."/>
            <person name="Babar A."/>
            <person name="Rosenke K."/>
        </authorList>
    </citation>
    <scope>NUCLEOTIDE SEQUENCE [LARGE SCALE GENOMIC DNA]</scope>
    <source>
        <strain evidence="9 10">LMa1</strain>
    </source>
</reference>
<dbReference type="Proteomes" id="UP000078532">
    <property type="component" value="Unassembled WGS sequence"/>
</dbReference>
<keyword evidence="2 6" id="KW-0805">Transcription regulation</keyword>
<dbReference type="GO" id="GO:0006352">
    <property type="term" value="P:DNA-templated transcription initiation"/>
    <property type="evidence" value="ECO:0007669"/>
    <property type="project" value="InterPro"/>
</dbReference>
<dbReference type="InterPro" id="IPR013325">
    <property type="entry name" value="RNA_pol_sigma_r2"/>
</dbReference>
<accession>A0A1B7LB99</accession>
<dbReference type="GO" id="GO:0016987">
    <property type="term" value="F:sigma factor activity"/>
    <property type="evidence" value="ECO:0007669"/>
    <property type="project" value="UniProtKB-KW"/>
</dbReference>
<feature type="domain" description="RNA polymerase sigma factor 70 region 4 type 2" evidence="8">
    <location>
        <begin position="130"/>
        <end position="180"/>
    </location>
</feature>
<dbReference type="EMBL" id="LYVF01000192">
    <property type="protein sequence ID" value="OAT79795.1"/>
    <property type="molecule type" value="Genomic_DNA"/>
</dbReference>
<dbReference type="SUPFAM" id="SSF88659">
    <property type="entry name" value="Sigma3 and sigma4 domains of RNA polymerase sigma factors"/>
    <property type="match status" value="1"/>
</dbReference>
<keyword evidence="4 6" id="KW-0238">DNA-binding</keyword>
<protein>
    <recommendedName>
        <fullName evidence="6">RNA polymerase sigma factor</fullName>
    </recommendedName>
</protein>
<gene>
    <name evidence="9" type="ORF">A6M21_15215</name>
</gene>
<organism evidence="9 10">
    <name type="scientific">Desulfotomaculum copahuensis</name>
    <dbReference type="NCBI Taxonomy" id="1838280"/>
    <lineage>
        <taxon>Bacteria</taxon>
        <taxon>Bacillati</taxon>
        <taxon>Bacillota</taxon>
        <taxon>Clostridia</taxon>
        <taxon>Eubacteriales</taxon>
        <taxon>Desulfotomaculaceae</taxon>
        <taxon>Desulfotomaculum</taxon>
    </lineage>
</organism>
<dbReference type="InterPro" id="IPR007627">
    <property type="entry name" value="RNA_pol_sigma70_r2"/>
</dbReference>
<evidence type="ECO:0000256" key="2">
    <source>
        <dbReference type="ARBA" id="ARBA00023015"/>
    </source>
</evidence>
<evidence type="ECO:0000256" key="1">
    <source>
        <dbReference type="ARBA" id="ARBA00010641"/>
    </source>
</evidence>
<dbReference type="Pfam" id="PF08281">
    <property type="entry name" value="Sigma70_r4_2"/>
    <property type="match status" value="1"/>
</dbReference>
<dbReference type="STRING" id="1838280.A6M21_15215"/>
<evidence type="ECO:0000256" key="5">
    <source>
        <dbReference type="ARBA" id="ARBA00023163"/>
    </source>
</evidence>
<dbReference type="GO" id="GO:0003677">
    <property type="term" value="F:DNA binding"/>
    <property type="evidence" value="ECO:0007669"/>
    <property type="project" value="UniProtKB-KW"/>
</dbReference>
<comment type="caution">
    <text evidence="9">The sequence shown here is derived from an EMBL/GenBank/DDBJ whole genome shotgun (WGS) entry which is preliminary data.</text>
</comment>
<evidence type="ECO:0000259" key="8">
    <source>
        <dbReference type="Pfam" id="PF08281"/>
    </source>
</evidence>
<dbReference type="SUPFAM" id="SSF88946">
    <property type="entry name" value="Sigma2 domain of RNA polymerase sigma factors"/>
    <property type="match status" value="1"/>
</dbReference>
<dbReference type="InterPro" id="IPR014284">
    <property type="entry name" value="RNA_pol_sigma-70_dom"/>
</dbReference>
<dbReference type="InterPro" id="IPR036388">
    <property type="entry name" value="WH-like_DNA-bd_sf"/>
</dbReference>
<keyword evidence="3 6" id="KW-0731">Sigma factor</keyword>
<dbReference type="InterPro" id="IPR013324">
    <property type="entry name" value="RNA_pol_sigma_r3/r4-like"/>
</dbReference>
<dbReference type="PANTHER" id="PTHR43133">
    <property type="entry name" value="RNA POLYMERASE ECF-TYPE SIGMA FACTO"/>
    <property type="match status" value="1"/>
</dbReference>
<name>A0A1B7LB99_9FIRM</name>
<dbReference type="NCBIfam" id="TIGR02937">
    <property type="entry name" value="sigma70-ECF"/>
    <property type="match status" value="1"/>
</dbReference>
<dbReference type="GO" id="GO:0006950">
    <property type="term" value="P:response to stress"/>
    <property type="evidence" value="ECO:0007669"/>
    <property type="project" value="UniProtKB-ARBA"/>
</dbReference>
<proteinExistence type="inferred from homology"/>
<dbReference type="InterPro" id="IPR039425">
    <property type="entry name" value="RNA_pol_sigma-70-like"/>
</dbReference>
<evidence type="ECO:0000256" key="4">
    <source>
        <dbReference type="ARBA" id="ARBA00023125"/>
    </source>
</evidence>
<evidence type="ECO:0000256" key="3">
    <source>
        <dbReference type="ARBA" id="ARBA00023082"/>
    </source>
</evidence>
<dbReference type="AlphaFoldDB" id="A0A1B7LB99"/>
<keyword evidence="5 6" id="KW-0804">Transcription</keyword>
<dbReference type="CDD" id="cd06171">
    <property type="entry name" value="Sigma70_r4"/>
    <property type="match status" value="1"/>
</dbReference>
<dbReference type="PANTHER" id="PTHR43133:SF8">
    <property type="entry name" value="RNA POLYMERASE SIGMA FACTOR HI_1459-RELATED"/>
    <property type="match status" value="1"/>
</dbReference>
<evidence type="ECO:0000313" key="10">
    <source>
        <dbReference type="Proteomes" id="UP000078532"/>
    </source>
</evidence>
<dbReference type="InterPro" id="IPR000838">
    <property type="entry name" value="RNA_pol_sigma70_ECF_CS"/>
</dbReference>
<dbReference type="Pfam" id="PF04542">
    <property type="entry name" value="Sigma70_r2"/>
    <property type="match status" value="1"/>
</dbReference>
<sequence length="201" mass="22501">MDEVTELVNRSQHGDRLAFEQLVLMYQTRVYSLSYQLAGNHADAQDLAQEVFIRAYHGLKSFRREADFGTWLHRIAVNIWLNVKRRRDRATVVSLDEPVQTNEGEVAREVAASAGDPLEALEEKEFRGLVGKALNELTAEHKAVLVLREIEGCSYDEIAGIMDCSVGTVRSRLNRARETLKKKVAALAAENGINLPGTSHK</sequence>
<dbReference type="Gene3D" id="1.10.1740.10">
    <property type="match status" value="1"/>
</dbReference>
<evidence type="ECO:0000313" key="9">
    <source>
        <dbReference type="EMBL" id="OAT79795.1"/>
    </source>
</evidence>